<dbReference type="GeneID" id="85309233"/>
<keyword evidence="3" id="KW-1185">Reference proteome</keyword>
<accession>A0AAJ0C3W9</accession>
<evidence type="ECO:0000313" key="3">
    <source>
        <dbReference type="Proteomes" id="UP001244011"/>
    </source>
</evidence>
<evidence type="ECO:0000313" key="2">
    <source>
        <dbReference type="EMBL" id="KAK1768259.1"/>
    </source>
</evidence>
<dbReference type="RefSeq" id="XP_060284472.1">
    <property type="nucleotide sequence ID" value="XM_060426046.1"/>
</dbReference>
<dbReference type="EMBL" id="MU839006">
    <property type="protein sequence ID" value="KAK1768259.1"/>
    <property type="molecule type" value="Genomic_DNA"/>
</dbReference>
<feature type="signal peptide" evidence="1">
    <location>
        <begin position="1"/>
        <end position="18"/>
    </location>
</feature>
<comment type="caution">
    <text evidence="2">The sequence shown here is derived from an EMBL/GenBank/DDBJ whole genome shotgun (WGS) entry which is preliminary data.</text>
</comment>
<name>A0AAJ0C3W9_9PEZI</name>
<organism evidence="2 3">
    <name type="scientific">Phialemonium atrogriseum</name>
    <dbReference type="NCBI Taxonomy" id="1093897"/>
    <lineage>
        <taxon>Eukaryota</taxon>
        <taxon>Fungi</taxon>
        <taxon>Dikarya</taxon>
        <taxon>Ascomycota</taxon>
        <taxon>Pezizomycotina</taxon>
        <taxon>Sordariomycetes</taxon>
        <taxon>Sordariomycetidae</taxon>
        <taxon>Cephalothecales</taxon>
        <taxon>Cephalothecaceae</taxon>
        <taxon>Phialemonium</taxon>
    </lineage>
</organism>
<keyword evidence="1" id="KW-0732">Signal</keyword>
<dbReference type="Proteomes" id="UP001244011">
    <property type="component" value="Unassembled WGS sequence"/>
</dbReference>
<dbReference type="AlphaFoldDB" id="A0AAJ0C3W9"/>
<sequence>MWQLKLLSRVIPVFGALAKEFIEDDNPDTNLSADAHDYYSDIVNIGYILSISRGEWASGVRDEVVTRLLAALNTRLPSQWTFFSVVTLSPGLTVIQASAMEQGEAEQFPALNELYNLTELRGLGGFDECLELPGQPSERRRQYVELVGRGVSLFHKTERQSNKKRDKFLHRVKEASKHLLDVYCRDRSGTDAGEEFGLSQHPSHGIKDLADRVYSLLERHWKCHCAQRAARPSGAREARLSLIRHRQLAPKLPLPEIRAQSHHPAKFDVPLPICKGSVEWKVTNVEVKQTW</sequence>
<evidence type="ECO:0000256" key="1">
    <source>
        <dbReference type="SAM" id="SignalP"/>
    </source>
</evidence>
<gene>
    <name evidence="2" type="ORF">QBC33DRAFT_514526</name>
</gene>
<reference evidence="2" key="1">
    <citation type="submission" date="2023-06" db="EMBL/GenBank/DDBJ databases">
        <title>Genome-scale phylogeny and comparative genomics of the fungal order Sordariales.</title>
        <authorList>
            <consortium name="Lawrence Berkeley National Laboratory"/>
            <person name="Hensen N."/>
            <person name="Bonometti L."/>
            <person name="Westerberg I."/>
            <person name="Brannstrom I.O."/>
            <person name="Guillou S."/>
            <person name="Cros-Aarteil S."/>
            <person name="Calhoun S."/>
            <person name="Haridas S."/>
            <person name="Kuo A."/>
            <person name="Mondo S."/>
            <person name="Pangilinan J."/>
            <person name="Riley R."/>
            <person name="Labutti K."/>
            <person name="Andreopoulos B."/>
            <person name="Lipzen A."/>
            <person name="Chen C."/>
            <person name="Yanf M."/>
            <person name="Daum C."/>
            <person name="Ng V."/>
            <person name="Clum A."/>
            <person name="Steindorff A."/>
            <person name="Ohm R."/>
            <person name="Martin F."/>
            <person name="Silar P."/>
            <person name="Natvig D."/>
            <person name="Lalanne C."/>
            <person name="Gautier V."/>
            <person name="Ament-Velasquez S.L."/>
            <person name="Kruys A."/>
            <person name="Hutchinson M.I."/>
            <person name="Powell A.J."/>
            <person name="Barry K."/>
            <person name="Miller A.N."/>
            <person name="Grigoriev I.V."/>
            <person name="Debuchy R."/>
            <person name="Gladieux P."/>
            <person name="Thoren M.H."/>
            <person name="Johannesson H."/>
        </authorList>
    </citation>
    <scope>NUCLEOTIDE SEQUENCE</scope>
    <source>
        <strain evidence="2">8032-3</strain>
    </source>
</reference>
<feature type="chain" id="PRO_5042617841" evidence="1">
    <location>
        <begin position="19"/>
        <end position="291"/>
    </location>
</feature>
<protein>
    <submittedName>
        <fullName evidence="2">Uncharacterized protein</fullName>
    </submittedName>
</protein>
<proteinExistence type="predicted"/>